<keyword evidence="4" id="KW-0732">Signal</keyword>
<dbReference type="FunFam" id="2.60.120.430:FF:000005">
    <property type="entry name" value="Putative receptor-like protein kinase"/>
    <property type="match status" value="1"/>
</dbReference>
<name>A0A2G5CSJ2_AQUCA</name>
<evidence type="ECO:0000256" key="5">
    <source>
        <dbReference type="ARBA" id="ARBA00022741"/>
    </source>
</evidence>
<dbReference type="FunCoup" id="A0A2G5CSJ2">
    <property type="interactions" value="538"/>
</dbReference>
<protein>
    <recommendedName>
        <fullName evidence="12">Malectin-like domain-containing protein</fullName>
    </recommendedName>
</protein>
<dbReference type="Gene3D" id="2.60.120.430">
    <property type="entry name" value="Galactose-binding lectin"/>
    <property type="match status" value="2"/>
</dbReference>
<evidence type="ECO:0000256" key="1">
    <source>
        <dbReference type="ARBA" id="ARBA00004479"/>
    </source>
</evidence>
<reference evidence="13 14" key="1">
    <citation type="submission" date="2017-09" db="EMBL/GenBank/DDBJ databases">
        <title>WGS assembly of Aquilegia coerulea Goldsmith.</title>
        <authorList>
            <person name="Hodges S."/>
            <person name="Kramer E."/>
            <person name="Nordborg M."/>
            <person name="Tomkins J."/>
            <person name="Borevitz J."/>
            <person name="Derieg N."/>
            <person name="Yan J."/>
            <person name="Mihaltcheva S."/>
            <person name="Hayes R.D."/>
            <person name="Rokhsar D."/>
        </authorList>
    </citation>
    <scope>NUCLEOTIDE SEQUENCE [LARGE SCALE GENOMIC DNA]</scope>
    <source>
        <strain evidence="14">cv. Goldsmith</strain>
    </source>
</reference>
<dbReference type="GO" id="GO:0016020">
    <property type="term" value="C:membrane"/>
    <property type="evidence" value="ECO:0007669"/>
    <property type="project" value="UniProtKB-SubCell"/>
</dbReference>
<dbReference type="InParanoid" id="A0A2G5CSJ2"/>
<accession>A0A2G5CSJ2</accession>
<evidence type="ECO:0000256" key="10">
    <source>
        <dbReference type="SAM" id="MobiDB-lite"/>
    </source>
</evidence>
<evidence type="ECO:0000256" key="6">
    <source>
        <dbReference type="ARBA" id="ARBA00022840"/>
    </source>
</evidence>
<evidence type="ECO:0000256" key="9">
    <source>
        <dbReference type="ARBA" id="ARBA00023180"/>
    </source>
</evidence>
<keyword evidence="2" id="KW-0808">Transferase</keyword>
<evidence type="ECO:0000256" key="4">
    <source>
        <dbReference type="ARBA" id="ARBA00022729"/>
    </source>
</evidence>
<evidence type="ECO:0000256" key="3">
    <source>
        <dbReference type="ARBA" id="ARBA00022692"/>
    </source>
</evidence>
<evidence type="ECO:0000256" key="2">
    <source>
        <dbReference type="ARBA" id="ARBA00022679"/>
    </source>
</evidence>
<organism evidence="13 14">
    <name type="scientific">Aquilegia coerulea</name>
    <name type="common">Rocky mountain columbine</name>
    <dbReference type="NCBI Taxonomy" id="218851"/>
    <lineage>
        <taxon>Eukaryota</taxon>
        <taxon>Viridiplantae</taxon>
        <taxon>Streptophyta</taxon>
        <taxon>Embryophyta</taxon>
        <taxon>Tracheophyta</taxon>
        <taxon>Spermatophyta</taxon>
        <taxon>Magnoliopsida</taxon>
        <taxon>Ranunculales</taxon>
        <taxon>Ranunculaceae</taxon>
        <taxon>Thalictroideae</taxon>
        <taxon>Aquilegia</taxon>
    </lineage>
</organism>
<proteinExistence type="predicted"/>
<evidence type="ECO:0000313" key="14">
    <source>
        <dbReference type="Proteomes" id="UP000230069"/>
    </source>
</evidence>
<keyword evidence="7 11" id="KW-1133">Transmembrane helix</keyword>
<feature type="region of interest" description="Disordered" evidence="10">
    <location>
        <begin position="456"/>
        <end position="477"/>
    </location>
</feature>
<sequence length="477" mass="53207">MFLMEINKLFIIFFFFFLINNVSITWSYTVFSPIDNYLVNCGSSVNSVINNRNFIGDPSATIATKLGSTFVDEEENPNPSLNLLPLHHTARIFTKPLIYLFEIKKKGTHLVRLHFFPFNSQNFNLSSALFHVSINGYVLLSDFNGLEGENNRKNPILKEYFIWVEDSKLEIEFTPSEESNLGFVNAIEVFSAPDDLIADTAKFVNSDGNKTIGGITNQALETVYRLTVGGPKVTPFNDTLWRTWSPDDEFLQSSETSQTVHFGGRIKYQNGGLSREVAPDNVYSSARVLSNTNESTLNDNITWILPVSVGYKYLVRMHFCDIASKVLYDLYFNVYINGNLAYENLDLSELTRMLASPYYADFVVDADNSGEITVSIAPSSSSSPERISAILNGLEVMKMNNTMGSLDGKISVGSIVKTPRGSTGVLVALVACTSLLVAVVAIMYRKRAMEHDSVAWSPLPTDASKGNQPESRKFLFF</sequence>
<feature type="domain" description="Malectin-like" evidence="12">
    <location>
        <begin position="39"/>
        <end position="398"/>
    </location>
</feature>
<dbReference type="FunFam" id="2.60.120.430:FF:000001">
    <property type="entry name" value="Receptor-like protein kinase FERONIA"/>
    <property type="match status" value="1"/>
</dbReference>
<keyword evidence="6" id="KW-0067">ATP-binding</keyword>
<dbReference type="Proteomes" id="UP000230069">
    <property type="component" value="Unassembled WGS sequence"/>
</dbReference>
<dbReference type="InterPro" id="IPR024788">
    <property type="entry name" value="Malectin-like_Carb-bd_dom"/>
</dbReference>
<dbReference type="GO" id="GO:0004714">
    <property type="term" value="F:transmembrane receptor protein tyrosine kinase activity"/>
    <property type="evidence" value="ECO:0007669"/>
    <property type="project" value="InterPro"/>
</dbReference>
<feature type="transmembrane region" description="Helical" evidence="11">
    <location>
        <begin position="424"/>
        <end position="444"/>
    </location>
</feature>
<keyword evidence="14" id="KW-1185">Reference proteome</keyword>
<keyword evidence="9" id="KW-0325">Glycoprotein</keyword>
<comment type="subcellular location">
    <subcellularLocation>
        <location evidence="1">Membrane</location>
        <topology evidence="1">Single-pass type I membrane protein</topology>
    </subcellularLocation>
</comment>
<keyword evidence="5" id="KW-0547">Nucleotide-binding</keyword>
<evidence type="ECO:0000256" key="11">
    <source>
        <dbReference type="SAM" id="Phobius"/>
    </source>
</evidence>
<keyword evidence="3 11" id="KW-0812">Transmembrane</keyword>
<dbReference type="PANTHER" id="PTHR34590:SF6">
    <property type="entry name" value="RECEPTOR-LIKE KINASE"/>
    <property type="match status" value="1"/>
</dbReference>
<evidence type="ECO:0000313" key="13">
    <source>
        <dbReference type="EMBL" id="PIA34264.1"/>
    </source>
</evidence>
<dbReference type="OrthoDB" id="735844at2759"/>
<dbReference type="STRING" id="218851.A0A2G5CSJ2"/>
<dbReference type="AlphaFoldDB" id="A0A2G5CSJ2"/>
<dbReference type="EMBL" id="KZ305055">
    <property type="protein sequence ID" value="PIA34264.1"/>
    <property type="molecule type" value="Genomic_DNA"/>
</dbReference>
<evidence type="ECO:0000259" key="12">
    <source>
        <dbReference type="Pfam" id="PF12819"/>
    </source>
</evidence>
<dbReference type="GO" id="GO:0005524">
    <property type="term" value="F:ATP binding"/>
    <property type="evidence" value="ECO:0007669"/>
    <property type="project" value="UniProtKB-KW"/>
</dbReference>
<dbReference type="InterPro" id="IPR045272">
    <property type="entry name" value="ANXUR1/2-like"/>
</dbReference>
<dbReference type="PANTHER" id="PTHR34590">
    <property type="entry name" value="OS03G0124300 PROTEIN-RELATED"/>
    <property type="match status" value="1"/>
</dbReference>
<gene>
    <name evidence="13" type="ORF">AQUCO_03800093v1</name>
</gene>
<dbReference type="Pfam" id="PF12819">
    <property type="entry name" value="Malectin_like"/>
    <property type="match status" value="1"/>
</dbReference>
<keyword evidence="8 11" id="KW-0472">Membrane</keyword>
<evidence type="ECO:0000256" key="8">
    <source>
        <dbReference type="ARBA" id="ARBA00023136"/>
    </source>
</evidence>
<evidence type="ECO:0000256" key="7">
    <source>
        <dbReference type="ARBA" id="ARBA00022989"/>
    </source>
</evidence>